<feature type="signal peptide" evidence="1">
    <location>
        <begin position="1"/>
        <end position="27"/>
    </location>
</feature>
<evidence type="ECO:0000313" key="3">
    <source>
        <dbReference type="Proteomes" id="UP000273854"/>
    </source>
</evidence>
<gene>
    <name evidence="2" type="ORF">ALP40_03119</name>
</gene>
<feature type="chain" id="PRO_5018147913" description="DUF2845 domain-containing protein" evidence="1">
    <location>
        <begin position="28"/>
        <end position="108"/>
    </location>
</feature>
<organism evidence="2 3">
    <name type="scientific">Pseudomonas viridiflava</name>
    <name type="common">Phytomonas viridiflava</name>
    <dbReference type="NCBI Taxonomy" id="33069"/>
    <lineage>
        <taxon>Bacteria</taxon>
        <taxon>Pseudomonadati</taxon>
        <taxon>Pseudomonadota</taxon>
        <taxon>Gammaproteobacteria</taxon>
        <taxon>Pseudomonadales</taxon>
        <taxon>Pseudomonadaceae</taxon>
        <taxon>Pseudomonas</taxon>
    </lineage>
</organism>
<evidence type="ECO:0000313" key="2">
    <source>
        <dbReference type="EMBL" id="RMT78865.1"/>
    </source>
</evidence>
<keyword evidence="1" id="KW-0732">Signal</keyword>
<protein>
    <recommendedName>
        <fullName evidence="4">DUF2845 domain-containing protein</fullName>
    </recommendedName>
</protein>
<comment type="caution">
    <text evidence="2">The sequence shown here is derived from an EMBL/GenBank/DDBJ whole genome shotgun (WGS) entry which is preliminary data.</text>
</comment>
<dbReference type="Proteomes" id="UP000273854">
    <property type="component" value="Unassembled WGS sequence"/>
</dbReference>
<dbReference type="Pfam" id="PF11006">
    <property type="entry name" value="DUF2845"/>
    <property type="match status" value="1"/>
</dbReference>
<name>A0A3M5P3N7_PSEVI</name>
<dbReference type="InterPro" id="IPR021268">
    <property type="entry name" value="DUF2845"/>
</dbReference>
<accession>A0A3M5P3N7</accession>
<reference evidence="2 3" key="1">
    <citation type="submission" date="2018-08" db="EMBL/GenBank/DDBJ databases">
        <title>Recombination of ecologically and evolutionarily significant loci maintains genetic cohesion in the Pseudomonas syringae species complex.</title>
        <authorList>
            <person name="Dillon M."/>
            <person name="Thakur S."/>
            <person name="Almeida R.N.D."/>
            <person name="Weir B.S."/>
            <person name="Guttman D.S."/>
        </authorList>
    </citation>
    <scope>NUCLEOTIDE SEQUENCE [LARGE SCALE GENOMIC DNA]</scope>
    <source>
        <strain evidence="2 3">ICMP 19473</strain>
    </source>
</reference>
<sequence>MPHFSFKRGLYLALVMTTVSVALDAQAASTLRCGSQLVSTGDRTFEVQQKCGEPVSQQVVSSREVVNYYRQSEEVIVEEWVYGPSHGMYQYLRFVGGRLTEINSKRGN</sequence>
<evidence type="ECO:0000256" key="1">
    <source>
        <dbReference type="SAM" id="SignalP"/>
    </source>
</evidence>
<proteinExistence type="predicted"/>
<dbReference type="AlphaFoldDB" id="A0A3M5P3N7"/>
<evidence type="ECO:0008006" key="4">
    <source>
        <dbReference type="Google" id="ProtNLM"/>
    </source>
</evidence>
<dbReference type="EMBL" id="RBTP01000062">
    <property type="protein sequence ID" value="RMT78865.1"/>
    <property type="molecule type" value="Genomic_DNA"/>
</dbReference>